<organism evidence="3 4">
    <name type="scientific">Oleiharenicola lentus</name>
    <dbReference type="NCBI Taxonomy" id="2508720"/>
    <lineage>
        <taxon>Bacteria</taxon>
        <taxon>Pseudomonadati</taxon>
        <taxon>Verrucomicrobiota</taxon>
        <taxon>Opitutia</taxon>
        <taxon>Opitutales</taxon>
        <taxon>Opitutaceae</taxon>
        <taxon>Oleiharenicola</taxon>
    </lineage>
</organism>
<name>A0A4Q1CBD5_9BACT</name>
<dbReference type="AlphaFoldDB" id="A0A4Q1CBD5"/>
<accession>A0A4Q1CBD5</accession>
<dbReference type="InterPro" id="IPR012334">
    <property type="entry name" value="Pectin_lyas_fold"/>
</dbReference>
<dbReference type="InterPro" id="IPR011050">
    <property type="entry name" value="Pectin_lyase_fold/virulence"/>
</dbReference>
<keyword evidence="2" id="KW-1133">Transmembrane helix</keyword>
<evidence type="ECO:0000256" key="2">
    <source>
        <dbReference type="SAM" id="Phobius"/>
    </source>
</evidence>
<comment type="caution">
    <text evidence="3">The sequence shown here is derived from an EMBL/GenBank/DDBJ whole genome shotgun (WGS) entry which is preliminary data.</text>
</comment>
<dbReference type="Proteomes" id="UP000290218">
    <property type="component" value="Unassembled WGS sequence"/>
</dbReference>
<feature type="region of interest" description="Disordered" evidence="1">
    <location>
        <begin position="1"/>
        <end position="39"/>
    </location>
</feature>
<evidence type="ECO:0000256" key="1">
    <source>
        <dbReference type="SAM" id="MobiDB-lite"/>
    </source>
</evidence>
<dbReference type="OrthoDB" id="9795222at2"/>
<protein>
    <submittedName>
        <fullName evidence="3">Uncharacterized protein</fullName>
    </submittedName>
</protein>
<feature type="transmembrane region" description="Helical" evidence="2">
    <location>
        <begin position="47"/>
        <end position="65"/>
    </location>
</feature>
<keyword evidence="2" id="KW-0472">Membrane</keyword>
<gene>
    <name evidence="3" type="ORF">ESB00_11275</name>
</gene>
<proteinExistence type="predicted"/>
<sequence>MDQHLPSSAGGPARRHDADLASGARCPDRGLPTGSSRQARFSQTMKSISLLAIILTVAGPLAAGLTRFTPVPDTAAYPRGVAASPRYRVLVQPAAKTESWDRARDTTATYKLWPDYVDPETLPAKHARTAVHVAQADSNVRVRVRVELTDGSAIRTLALKPSRLAELAATVRRGETWVEFEVEPYRYTRTVLVEINAPAHDAEALQDGLLFFLNPPSEMPAGNVLVLPPGVINEHSPHLDSLNRLLIGPDSPYDALYIPQDTIIDGRVDIRKPSFTVAGRGMIIGSRWPFAKTTPDWRKRYPAWISPDGEWVRPLLSMKLPGDRDDTSGRFEGVLVAHPYHFCVGWAWYNENLKTFGWRFSSDGIHGPHKRGSFMRVNDDATYANEGTIEDCTYWGMVNGAVFQLGWGLNRDNNALVHVRRVDVVRGEWDNIPNPGVDRIGAPADAPPADRRNASANRGVFAGTFRSGRAFTVRNKTFEDIRVDTQVNRLFYFGSRTGEVDYDNFVLKDIWFSREPHYEEVQNVLSGRTGVRGFVFDNFTVGGRKASTLEDFAPLEQRNVENPVFR</sequence>
<evidence type="ECO:0000313" key="4">
    <source>
        <dbReference type="Proteomes" id="UP000290218"/>
    </source>
</evidence>
<keyword evidence="2" id="KW-0812">Transmembrane</keyword>
<evidence type="ECO:0000313" key="3">
    <source>
        <dbReference type="EMBL" id="RXK56417.1"/>
    </source>
</evidence>
<dbReference type="EMBL" id="SDHX01000001">
    <property type="protein sequence ID" value="RXK56417.1"/>
    <property type="molecule type" value="Genomic_DNA"/>
</dbReference>
<keyword evidence="4" id="KW-1185">Reference proteome</keyword>
<dbReference type="SUPFAM" id="SSF51126">
    <property type="entry name" value="Pectin lyase-like"/>
    <property type="match status" value="1"/>
</dbReference>
<dbReference type="Gene3D" id="2.160.20.10">
    <property type="entry name" value="Single-stranded right-handed beta-helix, Pectin lyase-like"/>
    <property type="match status" value="1"/>
</dbReference>
<reference evidence="3 4" key="1">
    <citation type="submission" date="2019-01" db="EMBL/GenBank/DDBJ databases">
        <title>Lacunisphaera sp. strain TWA-58.</title>
        <authorList>
            <person name="Chen W.-M."/>
        </authorList>
    </citation>
    <scope>NUCLEOTIDE SEQUENCE [LARGE SCALE GENOMIC DNA]</scope>
    <source>
        <strain evidence="3 4">TWA-58</strain>
    </source>
</reference>